<keyword evidence="1" id="KW-0812">Transmembrane</keyword>
<evidence type="ECO:0000313" key="2">
    <source>
        <dbReference type="EMBL" id="SPF77290.1"/>
    </source>
</evidence>
<accession>A0A2R8AMQ7</accession>
<dbReference type="OrthoDB" id="5195601at2"/>
<reference evidence="3" key="1">
    <citation type="submission" date="2018-03" db="EMBL/GenBank/DDBJ databases">
        <authorList>
            <person name="Rodrigo-Torres L."/>
            <person name="Arahal R. D."/>
            <person name="Lucena T."/>
        </authorList>
    </citation>
    <scope>NUCLEOTIDE SEQUENCE [LARGE SCALE GENOMIC DNA]</scope>
    <source>
        <strain evidence="3">CECT 8811</strain>
    </source>
</reference>
<organism evidence="2 3">
    <name type="scientific">Aliiroseovarius pelagivivens</name>
    <dbReference type="NCBI Taxonomy" id="1639690"/>
    <lineage>
        <taxon>Bacteria</taxon>
        <taxon>Pseudomonadati</taxon>
        <taxon>Pseudomonadota</taxon>
        <taxon>Alphaproteobacteria</taxon>
        <taxon>Rhodobacterales</taxon>
        <taxon>Paracoccaceae</taxon>
        <taxon>Aliiroseovarius</taxon>
    </lineage>
</organism>
<keyword evidence="1" id="KW-0472">Membrane</keyword>
<dbReference type="RefSeq" id="WP_108857232.1">
    <property type="nucleotide sequence ID" value="NZ_OMOI01000001.1"/>
</dbReference>
<proteinExistence type="predicted"/>
<dbReference type="AlphaFoldDB" id="A0A2R8AMQ7"/>
<evidence type="ECO:0000256" key="1">
    <source>
        <dbReference type="SAM" id="Phobius"/>
    </source>
</evidence>
<dbReference type="Proteomes" id="UP000244911">
    <property type="component" value="Unassembled WGS sequence"/>
</dbReference>
<feature type="transmembrane region" description="Helical" evidence="1">
    <location>
        <begin position="82"/>
        <end position="100"/>
    </location>
</feature>
<gene>
    <name evidence="2" type="ORF">ALP8811_02315</name>
</gene>
<sequence>MKTKIHAAAGSIAFLCVLSFWTSSVTVEVFGSHAAIAMVKQMIVYALIVMVPAMAIVGATGMSLGAKRKGALIEAKKKRMPIIAGAGLLVLVPAALYLNYKASNGAFDTMFYVVQGIELVAGAMNLSLLGLNIRDGLKMTAKRRQMKARA</sequence>
<dbReference type="EMBL" id="OMOI01000001">
    <property type="protein sequence ID" value="SPF77290.1"/>
    <property type="molecule type" value="Genomic_DNA"/>
</dbReference>
<keyword evidence="1" id="KW-1133">Transmembrane helix</keyword>
<feature type="transmembrane region" description="Helical" evidence="1">
    <location>
        <begin position="112"/>
        <end position="133"/>
    </location>
</feature>
<keyword evidence="3" id="KW-1185">Reference proteome</keyword>
<feature type="transmembrane region" description="Helical" evidence="1">
    <location>
        <begin position="42"/>
        <end position="61"/>
    </location>
</feature>
<name>A0A2R8AMQ7_9RHOB</name>
<evidence type="ECO:0000313" key="3">
    <source>
        <dbReference type="Proteomes" id="UP000244911"/>
    </source>
</evidence>
<protein>
    <submittedName>
        <fullName evidence="2">Uncharacterized protein</fullName>
    </submittedName>
</protein>